<feature type="non-terminal residue" evidence="1">
    <location>
        <position position="1"/>
    </location>
</feature>
<name>A0A6A4KX27_9ERIC</name>
<dbReference type="EMBL" id="QEFC01002423">
    <property type="protein sequence ID" value="KAE9452336.1"/>
    <property type="molecule type" value="Genomic_DNA"/>
</dbReference>
<dbReference type="OrthoDB" id="1923031at2759"/>
<accession>A0A6A4KX27</accession>
<comment type="caution">
    <text evidence="1">The sequence shown here is derived from an EMBL/GenBank/DDBJ whole genome shotgun (WGS) entry which is preliminary data.</text>
</comment>
<evidence type="ECO:0000313" key="1">
    <source>
        <dbReference type="EMBL" id="KAE9452336.1"/>
    </source>
</evidence>
<protein>
    <recommendedName>
        <fullName evidence="3">Senescence domain-containing protein</fullName>
    </recommendedName>
</protein>
<evidence type="ECO:0000313" key="2">
    <source>
        <dbReference type="Proteomes" id="UP000428333"/>
    </source>
</evidence>
<dbReference type="Proteomes" id="UP000428333">
    <property type="component" value="Linkage Group LG09"/>
</dbReference>
<sequence length="212" mass="22630">MAMGKAAISLSKLADTAREELPSTMAAIRLSGMEISDLTLELSDLSVVALKEDEYPLMSYCDIGYWFSFLGTCGEDHGQCMSYTWVNGGLVCLENSTIGIHSLPPPVDDLLLLSISDSCQEIADGVSKSAQAVQAAEAGIRKVGSFARQQTVAMIQERANLPPISLQPVVAGAAKKTSRAVGQATKNFINMISGGEVSSENQNENIIDRIEN</sequence>
<reference evidence="1 2" key="1">
    <citation type="journal article" date="2019" name="Genome Biol. Evol.">
        <title>The Rhododendron genome and chromosomal organization provide insight into shared whole-genome duplications across the heath family (Ericaceae).</title>
        <authorList>
            <person name="Soza V.L."/>
            <person name="Lindsley D."/>
            <person name="Waalkes A."/>
            <person name="Ramage E."/>
            <person name="Patwardhan R.P."/>
            <person name="Burton J.N."/>
            <person name="Adey A."/>
            <person name="Kumar A."/>
            <person name="Qiu R."/>
            <person name="Shendure J."/>
            <person name="Hall B."/>
        </authorList>
    </citation>
    <scope>NUCLEOTIDE SEQUENCE [LARGE SCALE GENOMIC DNA]</scope>
    <source>
        <strain evidence="1">RSF 1966-606</strain>
    </source>
</reference>
<evidence type="ECO:0008006" key="3">
    <source>
        <dbReference type="Google" id="ProtNLM"/>
    </source>
</evidence>
<dbReference type="AlphaFoldDB" id="A0A6A4KX27"/>
<organism evidence="1 2">
    <name type="scientific">Rhododendron williamsianum</name>
    <dbReference type="NCBI Taxonomy" id="262921"/>
    <lineage>
        <taxon>Eukaryota</taxon>
        <taxon>Viridiplantae</taxon>
        <taxon>Streptophyta</taxon>
        <taxon>Embryophyta</taxon>
        <taxon>Tracheophyta</taxon>
        <taxon>Spermatophyta</taxon>
        <taxon>Magnoliopsida</taxon>
        <taxon>eudicotyledons</taxon>
        <taxon>Gunneridae</taxon>
        <taxon>Pentapetalae</taxon>
        <taxon>asterids</taxon>
        <taxon>Ericales</taxon>
        <taxon>Ericaceae</taxon>
        <taxon>Ericoideae</taxon>
        <taxon>Rhodoreae</taxon>
        <taxon>Rhododendron</taxon>
    </lineage>
</organism>
<keyword evidence="2" id="KW-1185">Reference proteome</keyword>
<dbReference type="PANTHER" id="PTHR33825">
    <property type="entry name" value="CHITINASE-LIKE PROTEIN"/>
    <property type="match status" value="1"/>
</dbReference>
<proteinExistence type="predicted"/>
<gene>
    <name evidence="1" type="ORF">C3L33_15763</name>
</gene>
<dbReference type="PANTHER" id="PTHR33825:SF14">
    <property type="entry name" value="CHITINASE-LIKE PROTEIN"/>
    <property type="match status" value="1"/>
</dbReference>